<evidence type="ECO:0000256" key="1">
    <source>
        <dbReference type="ARBA" id="ARBA00007274"/>
    </source>
</evidence>
<comment type="caution">
    <text evidence="8">The sequence shown here is derived from an EMBL/GenBank/DDBJ whole genome shotgun (WGS) entry which is preliminary data.</text>
</comment>
<dbReference type="EC" id="2.3.1.30" evidence="7"/>
<dbReference type="InterPro" id="IPR045304">
    <property type="entry name" value="LbH_SAT"/>
</dbReference>
<gene>
    <name evidence="8" type="primary">cysE</name>
    <name evidence="8" type="ORF">F1B92_06535</name>
</gene>
<dbReference type="SUPFAM" id="SSF51161">
    <property type="entry name" value="Trimeric LpxA-like enzymes"/>
    <property type="match status" value="1"/>
</dbReference>
<dbReference type="PANTHER" id="PTHR42811">
    <property type="entry name" value="SERINE ACETYLTRANSFERASE"/>
    <property type="match status" value="1"/>
</dbReference>
<dbReference type="Pfam" id="PF00132">
    <property type="entry name" value="Hexapep"/>
    <property type="match status" value="1"/>
</dbReference>
<keyword evidence="5 7" id="KW-0012">Acyltransferase</keyword>
<evidence type="ECO:0000256" key="4">
    <source>
        <dbReference type="ARBA" id="ARBA00022737"/>
    </source>
</evidence>
<dbReference type="NCBIfam" id="TIGR01172">
    <property type="entry name" value="cysE"/>
    <property type="match status" value="1"/>
</dbReference>
<keyword evidence="2" id="KW-0028">Amino-acid biosynthesis</keyword>
<evidence type="ECO:0000256" key="2">
    <source>
        <dbReference type="ARBA" id="ARBA00022605"/>
    </source>
</evidence>
<evidence type="ECO:0000313" key="9">
    <source>
        <dbReference type="Proteomes" id="UP000476338"/>
    </source>
</evidence>
<dbReference type="FunFam" id="2.160.10.10:FF:000007">
    <property type="entry name" value="Serine acetyltransferase"/>
    <property type="match status" value="1"/>
</dbReference>
<reference evidence="8 9" key="2">
    <citation type="submission" date="2020-03" db="EMBL/GenBank/DDBJ databases">
        <title>Campylobacter portucalensis sp. nov., a new species of Campylobacter isolated from the reproductive tract of bulls.</title>
        <authorList>
            <person name="Silva M.F."/>
            <person name="Pereira G."/>
            <person name="Carneiro C."/>
            <person name="Hemphill A."/>
            <person name="Mateus L."/>
            <person name="Lopes-Da-Costa L."/>
            <person name="Silva E."/>
        </authorList>
    </citation>
    <scope>NUCLEOTIDE SEQUENCE [LARGE SCALE GENOMIC DNA]</scope>
    <source>
        <strain evidence="8 9">FMV-PI01</strain>
    </source>
</reference>
<proteinExistence type="inferred from homology"/>
<dbReference type="PROSITE" id="PS00101">
    <property type="entry name" value="HEXAPEP_TRANSFERASES"/>
    <property type="match status" value="1"/>
</dbReference>
<dbReference type="InterPro" id="IPR005881">
    <property type="entry name" value="Ser_O-AcTrfase"/>
</dbReference>
<dbReference type="InterPro" id="IPR042122">
    <property type="entry name" value="Ser_AcTrfase_N_sf"/>
</dbReference>
<dbReference type="GO" id="GO:0009001">
    <property type="term" value="F:serine O-acetyltransferase activity"/>
    <property type="evidence" value="ECO:0007669"/>
    <property type="project" value="UniProtKB-EC"/>
</dbReference>
<dbReference type="PIRSF" id="PIRSF000441">
    <property type="entry name" value="CysE"/>
    <property type="match status" value="1"/>
</dbReference>
<dbReference type="GO" id="GO:0005737">
    <property type="term" value="C:cytoplasm"/>
    <property type="evidence" value="ECO:0007669"/>
    <property type="project" value="InterPro"/>
</dbReference>
<dbReference type="Gene3D" id="1.10.3130.10">
    <property type="entry name" value="serine acetyltransferase, domain 1"/>
    <property type="match status" value="1"/>
</dbReference>
<evidence type="ECO:0000313" key="8">
    <source>
        <dbReference type="EMBL" id="MSN96821.1"/>
    </source>
</evidence>
<dbReference type="AlphaFoldDB" id="A0A6L5WMC7"/>
<dbReference type="InterPro" id="IPR018357">
    <property type="entry name" value="Hexapep_transf_CS"/>
</dbReference>
<name>A0A6L5WMC7_9BACT</name>
<dbReference type="Proteomes" id="UP000476338">
    <property type="component" value="Unassembled WGS sequence"/>
</dbReference>
<accession>A0A6L5WMC7</accession>
<dbReference type="Gene3D" id="2.160.10.10">
    <property type="entry name" value="Hexapeptide repeat proteins"/>
    <property type="match status" value="1"/>
</dbReference>
<dbReference type="EMBL" id="VWSJ01000025">
    <property type="protein sequence ID" value="MSN96821.1"/>
    <property type="molecule type" value="Genomic_DNA"/>
</dbReference>
<sequence length="171" mass="18589">MSFLQILKEDFTQPKAQDPAFGSYVEIFFNYPGVWALINHRFAHYLYRKNFRRIARVISGISRIFTGVDMHPGAVIGRKVFFDHATGIVIGETAIVGDEVLLYQGVTLGGVSLEKIKRHPTLEDGVIVGAGAKILGNITIGKNSKIGANAVVTKDIPPNSTVVGIPGKIVK</sequence>
<dbReference type="NCBIfam" id="NF041874">
    <property type="entry name" value="EPS_EpsC"/>
    <property type="match status" value="1"/>
</dbReference>
<protein>
    <recommendedName>
        <fullName evidence="7">Serine acetyltransferase</fullName>
        <ecNumber evidence="7">2.3.1.30</ecNumber>
    </recommendedName>
</protein>
<evidence type="ECO:0000256" key="5">
    <source>
        <dbReference type="ARBA" id="ARBA00023315"/>
    </source>
</evidence>
<reference evidence="8 9" key="1">
    <citation type="submission" date="2019-09" db="EMBL/GenBank/DDBJ databases">
        <authorList>
            <person name="Silva M."/>
            <person name="Pereira G."/>
            <person name="Lopes-Da-Costa L."/>
            <person name="Silva E."/>
        </authorList>
    </citation>
    <scope>NUCLEOTIDE SEQUENCE [LARGE SCALE GENOMIC DNA]</scope>
    <source>
        <strain evidence="8 9">FMV-PI01</strain>
    </source>
</reference>
<comment type="similarity">
    <text evidence="1 7">Belongs to the transferase hexapeptide repeat family.</text>
</comment>
<dbReference type="GO" id="GO:0006535">
    <property type="term" value="P:cysteine biosynthetic process from serine"/>
    <property type="evidence" value="ECO:0007669"/>
    <property type="project" value="InterPro"/>
</dbReference>
<dbReference type="InterPro" id="IPR053376">
    <property type="entry name" value="Serine_acetyltransferase"/>
</dbReference>
<keyword evidence="3 7" id="KW-0808">Transferase</keyword>
<keyword evidence="4" id="KW-0677">Repeat</keyword>
<evidence type="ECO:0000256" key="7">
    <source>
        <dbReference type="PIRNR" id="PIRNR000441"/>
    </source>
</evidence>
<evidence type="ECO:0000256" key="3">
    <source>
        <dbReference type="ARBA" id="ARBA00022679"/>
    </source>
</evidence>
<comment type="catalytic activity">
    <reaction evidence="6 7">
        <text>L-serine + acetyl-CoA = O-acetyl-L-serine + CoA</text>
        <dbReference type="Rhea" id="RHEA:24560"/>
        <dbReference type="ChEBI" id="CHEBI:33384"/>
        <dbReference type="ChEBI" id="CHEBI:57287"/>
        <dbReference type="ChEBI" id="CHEBI:57288"/>
        <dbReference type="ChEBI" id="CHEBI:58340"/>
        <dbReference type="EC" id="2.3.1.30"/>
    </reaction>
</comment>
<keyword evidence="9" id="KW-1185">Reference proteome</keyword>
<dbReference type="InterPro" id="IPR011004">
    <property type="entry name" value="Trimer_LpxA-like_sf"/>
</dbReference>
<dbReference type="InterPro" id="IPR001451">
    <property type="entry name" value="Hexapep"/>
</dbReference>
<dbReference type="CDD" id="cd03354">
    <property type="entry name" value="LbH_SAT"/>
    <property type="match status" value="1"/>
</dbReference>
<evidence type="ECO:0000256" key="6">
    <source>
        <dbReference type="ARBA" id="ARBA00049486"/>
    </source>
</evidence>
<organism evidence="8 9">
    <name type="scientific">Campylobacter portucalensis</name>
    <dbReference type="NCBI Taxonomy" id="2608384"/>
    <lineage>
        <taxon>Bacteria</taxon>
        <taxon>Pseudomonadati</taxon>
        <taxon>Campylobacterota</taxon>
        <taxon>Epsilonproteobacteria</taxon>
        <taxon>Campylobacterales</taxon>
        <taxon>Campylobacteraceae</taxon>
        <taxon>Campylobacter</taxon>
    </lineage>
</organism>